<feature type="non-terminal residue" evidence="2">
    <location>
        <position position="267"/>
    </location>
</feature>
<keyword evidence="2" id="KW-0489">Methyltransferase</keyword>
<protein>
    <submittedName>
        <fullName evidence="2">Demethylmenaquinone methyltransferase</fullName>
        <ecNumber evidence="2">2.1.1.163</ecNumber>
    </submittedName>
</protein>
<keyword evidence="2" id="KW-0808">Transferase</keyword>
<gene>
    <name evidence="2" type="ORF">AVDCRST_MAG68-4338</name>
</gene>
<proteinExistence type="predicted"/>
<feature type="compositionally biased region" description="Basic residues" evidence="1">
    <location>
        <begin position="82"/>
        <end position="92"/>
    </location>
</feature>
<dbReference type="EMBL" id="CADCTW010000200">
    <property type="protein sequence ID" value="CAA9359929.1"/>
    <property type="molecule type" value="Genomic_DNA"/>
</dbReference>
<feature type="compositionally biased region" description="Gly residues" evidence="1">
    <location>
        <begin position="155"/>
        <end position="165"/>
    </location>
</feature>
<name>A0A6J4MH81_9BACT</name>
<reference evidence="2" key="1">
    <citation type="submission" date="2020-02" db="EMBL/GenBank/DDBJ databases">
        <authorList>
            <person name="Meier V. D."/>
        </authorList>
    </citation>
    <scope>NUCLEOTIDE SEQUENCE</scope>
    <source>
        <strain evidence="2">AVDCRST_MAG68</strain>
    </source>
</reference>
<organism evidence="2">
    <name type="scientific">uncultured Gemmatimonadota bacterium</name>
    <dbReference type="NCBI Taxonomy" id="203437"/>
    <lineage>
        <taxon>Bacteria</taxon>
        <taxon>Pseudomonadati</taxon>
        <taxon>Gemmatimonadota</taxon>
        <taxon>environmental samples</taxon>
    </lineage>
</organism>
<feature type="region of interest" description="Disordered" evidence="1">
    <location>
        <begin position="67"/>
        <end position="104"/>
    </location>
</feature>
<sequence length="267" mass="27549">AGGRGGGYLSASILHSRAHLRYAADPRPSNGASAPGGEGRARTADVLFHRAALRPAQPRAVAQHRQAVAPPGRGPPGVGAHPPRHLPGHLRGHAGPGGGAGPPPPFRRARGGERLHLRHAGARHGQAFGPPRGAGLRGRHDAPLRRRVVRRGHGGLRGAEPGGPGRRAARDGPRTEARRALRDPGVHHPGVAALPRPVPLLFPARAPRGRPAGVQARLRILVPPGVRAPVSRAARAGCAHGAGRLRGGGVDDAVRRDRGAALGYEAL</sequence>
<dbReference type="GO" id="GO:0043770">
    <property type="term" value="F:demethylmenaquinone methyltransferase activity"/>
    <property type="evidence" value="ECO:0007669"/>
    <property type="project" value="UniProtKB-EC"/>
</dbReference>
<feature type="compositionally biased region" description="Basic and acidic residues" evidence="1">
    <location>
        <begin position="168"/>
        <end position="186"/>
    </location>
</feature>
<feature type="region of interest" description="Disordered" evidence="1">
    <location>
        <begin position="20"/>
        <end position="42"/>
    </location>
</feature>
<feature type="region of interest" description="Disordered" evidence="1">
    <location>
        <begin position="151"/>
        <end position="192"/>
    </location>
</feature>
<evidence type="ECO:0000256" key="1">
    <source>
        <dbReference type="SAM" id="MobiDB-lite"/>
    </source>
</evidence>
<accession>A0A6J4MH81</accession>
<dbReference type="GO" id="GO:0032259">
    <property type="term" value="P:methylation"/>
    <property type="evidence" value="ECO:0007669"/>
    <property type="project" value="UniProtKB-KW"/>
</dbReference>
<dbReference type="AlphaFoldDB" id="A0A6J4MH81"/>
<feature type="non-terminal residue" evidence="2">
    <location>
        <position position="1"/>
    </location>
</feature>
<evidence type="ECO:0000313" key="2">
    <source>
        <dbReference type="EMBL" id="CAA9359929.1"/>
    </source>
</evidence>
<dbReference type="EC" id="2.1.1.163" evidence="2"/>